<accession>A0A1G6SDN1</accession>
<sequence length="34" mass="3953">MEKIRNYGLLVKYLVSTQWKKLRGGKDTAQQNQG</sequence>
<gene>
    <name evidence="1" type="ORF">SAMN05444580_103104</name>
</gene>
<dbReference type="Proteomes" id="UP000199417">
    <property type="component" value="Unassembled WGS sequence"/>
</dbReference>
<reference evidence="1 2" key="1">
    <citation type="submission" date="2016-10" db="EMBL/GenBank/DDBJ databases">
        <authorList>
            <person name="de Groot N.N."/>
        </authorList>
    </citation>
    <scope>NUCLEOTIDE SEQUENCE [LARGE SCALE GENOMIC DNA]</scope>
    <source>
        <strain evidence="1 2">JCM 11308</strain>
    </source>
</reference>
<organism evidence="1 2">
    <name type="scientific">Rhodococcus tukisamuensis</name>
    <dbReference type="NCBI Taxonomy" id="168276"/>
    <lineage>
        <taxon>Bacteria</taxon>
        <taxon>Bacillati</taxon>
        <taxon>Actinomycetota</taxon>
        <taxon>Actinomycetes</taxon>
        <taxon>Mycobacteriales</taxon>
        <taxon>Nocardiaceae</taxon>
        <taxon>Rhodococcus</taxon>
    </lineage>
</organism>
<name>A0A1G6SDN1_9NOCA</name>
<dbReference type="EMBL" id="FNAB01000003">
    <property type="protein sequence ID" value="SDD14982.1"/>
    <property type="molecule type" value="Genomic_DNA"/>
</dbReference>
<evidence type="ECO:0000313" key="2">
    <source>
        <dbReference type="Proteomes" id="UP000199417"/>
    </source>
</evidence>
<protein>
    <submittedName>
        <fullName evidence="1">Uncharacterized protein</fullName>
    </submittedName>
</protein>
<dbReference type="AlphaFoldDB" id="A0A1G6SDN1"/>
<proteinExistence type="predicted"/>
<keyword evidence="2" id="KW-1185">Reference proteome</keyword>
<evidence type="ECO:0000313" key="1">
    <source>
        <dbReference type="EMBL" id="SDD14982.1"/>
    </source>
</evidence>